<dbReference type="InterPro" id="IPR032867">
    <property type="entry name" value="DYW_dom"/>
</dbReference>
<dbReference type="InterPro" id="IPR046960">
    <property type="entry name" value="PPR_At4g14850-like_plant"/>
</dbReference>
<sequence length="695" mass="77639">MGQSCLRPLRSHPLRSANTRRFSAAATELSILCSQGYVKEAFSKFSFLIWDNPSHFSYLLQACIQEKSFSLTKQLHSLIVTSGCFRDKFVSNHLLNAYSKLGQLDTAVSLFDKLPKRNVMSFNILIGGYVQIGDLDSASKVFDEMGERNLASWNAMITGLTQFEFNERALSLFTRMYGLGYLPDAFTLGSVLRGCAGLKDLNKGRQVHGCGLKLGLEGDFVVASSLAHMYMRSGSLREGEIVIMSMPDQTMAAWNTLIAGRAQNGCFEGALELYNLVKIAGFRPDKITFVSVISSCSELATIGQGQQIHSDVIKTGAISVVAVVSSLISMYSKCGCLDEAEKIFEERKEADLVLWSAMISAYGFHGRGKNAVELFHRMEQEGLAPNHITLLSLLYACSHSGMKDEGLEFFNLMVEKYNVEPQLVHYTCVVDLLGRAGRLQEAEALIRSMPVKPDGVIWKTLLSACKIHKNADMARSIAEEVLRIDPQDSASYVLLANVQASAKRWKSVSEVRKSMKDRGVKKEPGISWLELKNQVHHFIIGDKSHPQSDEVDVYLKELIAELKLGGYVPDTGSVLHDMELEEKEYNLVHHSEKLAIAFALMNTPEGFPIRIIKNLRICGDCHMAIKYISQMKKREIIVRDSSRFHHFKDGCCSCGDYWSGSQVVVKDAWNLEHDKLGIRAYDKWQSPLRLENPGL</sequence>
<dbReference type="Pfam" id="PF12854">
    <property type="entry name" value="PPR_1"/>
    <property type="match status" value="1"/>
</dbReference>
<dbReference type="GO" id="GO:0009451">
    <property type="term" value="P:RNA modification"/>
    <property type="evidence" value="ECO:0007669"/>
    <property type="project" value="InterPro"/>
</dbReference>
<evidence type="ECO:0000256" key="1">
    <source>
        <dbReference type="ARBA" id="ARBA00006643"/>
    </source>
</evidence>
<dbReference type="PANTHER" id="PTHR47926:SF409">
    <property type="entry name" value="DYW DOMAIN-CONTAINING PROTEIN"/>
    <property type="match status" value="1"/>
</dbReference>
<dbReference type="Pfam" id="PF01535">
    <property type="entry name" value="PPR"/>
    <property type="match status" value="3"/>
</dbReference>
<evidence type="ECO:0000256" key="3">
    <source>
        <dbReference type="PROSITE-ProRule" id="PRU00708"/>
    </source>
</evidence>
<proteinExistence type="inferred from homology"/>
<feature type="repeat" description="PPR" evidence="3">
    <location>
        <begin position="118"/>
        <end position="152"/>
    </location>
</feature>
<name>A0AAV9KMI1_9SOLN</name>
<feature type="repeat" description="PPR" evidence="3">
    <location>
        <begin position="351"/>
        <end position="385"/>
    </location>
</feature>
<dbReference type="PROSITE" id="PS51375">
    <property type="entry name" value="PPR"/>
    <property type="match status" value="4"/>
</dbReference>
<organism evidence="5 6">
    <name type="scientific">Solanum pinnatisectum</name>
    <name type="common">tansyleaf nightshade</name>
    <dbReference type="NCBI Taxonomy" id="50273"/>
    <lineage>
        <taxon>Eukaryota</taxon>
        <taxon>Viridiplantae</taxon>
        <taxon>Streptophyta</taxon>
        <taxon>Embryophyta</taxon>
        <taxon>Tracheophyta</taxon>
        <taxon>Spermatophyta</taxon>
        <taxon>Magnoliopsida</taxon>
        <taxon>eudicotyledons</taxon>
        <taxon>Gunneridae</taxon>
        <taxon>Pentapetalae</taxon>
        <taxon>asterids</taxon>
        <taxon>lamiids</taxon>
        <taxon>Solanales</taxon>
        <taxon>Solanaceae</taxon>
        <taxon>Solanoideae</taxon>
        <taxon>Solaneae</taxon>
        <taxon>Solanum</taxon>
    </lineage>
</organism>
<feature type="repeat" description="PPR" evidence="3">
    <location>
        <begin position="87"/>
        <end position="117"/>
    </location>
</feature>
<gene>
    <name evidence="5" type="ORF">R3W88_020378</name>
</gene>
<feature type="repeat" description="PPR" evidence="3">
    <location>
        <begin position="250"/>
        <end position="284"/>
    </location>
</feature>
<dbReference type="SUPFAM" id="SSF48452">
    <property type="entry name" value="TPR-like"/>
    <property type="match status" value="1"/>
</dbReference>
<feature type="domain" description="DYW" evidence="4">
    <location>
        <begin position="566"/>
        <end position="658"/>
    </location>
</feature>
<evidence type="ECO:0000256" key="2">
    <source>
        <dbReference type="ARBA" id="ARBA00022737"/>
    </source>
</evidence>
<dbReference type="Pfam" id="PF14432">
    <property type="entry name" value="DYW_deaminase"/>
    <property type="match status" value="1"/>
</dbReference>
<dbReference type="Gene3D" id="1.25.40.10">
    <property type="entry name" value="Tetratricopeptide repeat domain"/>
    <property type="match status" value="3"/>
</dbReference>
<dbReference type="Pfam" id="PF20431">
    <property type="entry name" value="E_motif"/>
    <property type="match status" value="1"/>
</dbReference>
<comment type="similarity">
    <text evidence="1">Belongs to the PPR family. PCMP-H subfamily.</text>
</comment>
<dbReference type="InterPro" id="IPR046848">
    <property type="entry name" value="E_motif"/>
</dbReference>
<accession>A0AAV9KMI1</accession>
<dbReference type="EMBL" id="JAWPEI010000010">
    <property type="protein sequence ID" value="KAK4714471.1"/>
    <property type="molecule type" value="Genomic_DNA"/>
</dbReference>
<dbReference type="InterPro" id="IPR011990">
    <property type="entry name" value="TPR-like_helical_dom_sf"/>
</dbReference>
<dbReference type="FunFam" id="1.25.40.10:FF:000344">
    <property type="entry name" value="Pentatricopeptide repeat-containing protein"/>
    <property type="match status" value="1"/>
</dbReference>
<protein>
    <recommendedName>
        <fullName evidence="4">DYW domain-containing protein</fullName>
    </recommendedName>
</protein>
<dbReference type="GO" id="GO:0003723">
    <property type="term" value="F:RNA binding"/>
    <property type="evidence" value="ECO:0007669"/>
    <property type="project" value="InterPro"/>
</dbReference>
<reference evidence="5 6" key="1">
    <citation type="submission" date="2023-10" db="EMBL/GenBank/DDBJ databases">
        <title>Genome-Wide Identification Analysis in wild type Solanum Pinnatisectum Reveals Some Genes Defensing Phytophthora Infestans.</title>
        <authorList>
            <person name="Sun C."/>
        </authorList>
    </citation>
    <scope>NUCLEOTIDE SEQUENCE [LARGE SCALE GENOMIC DNA]</scope>
    <source>
        <strain evidence="5">LQN</strain>
        <tissue evidence="5">Leaf</tissue>
    </source>
</reference>
<dbReference type="Proteomes" id="UP001311915">
    <property type="component" value="Unassembled WGS sequence"/>
</dbReference>
<dbReference type="PANTHER" id="PTHR47926">
    <property type="entry name" value="PENTATRICOPEPTIDE REPEAT-CONTAINING PROTEIN"/>
    <property type="match status" value="1"/>
</dbReference>
<dbReference type="InterPro" id="IPR002885">
    <property type="entry name" value="PPR_rpt"/>
</dbReference>
<evidence type="ECO:0000313" key="5">
    <source>
        <dbReference type="EMBL" id="KAK4714471.1"/>
    </source>
</evidence>
<dbReference type="GO" id="GO:0008270">
    <property type="term" value="F:zinc ion binding"/>
    <property type="evidence" value="ECO:0007669"/>
    <property type="project" value="InterPro"/>
</dbReference>
<keyword evidence="2" id="KW-0677">Repeat</keyword>
<dbReference type="Pfam" id="PF13041">
    <property type="entry name" value="PPR_2"/>
    <property type="match status" value="2"/>
</dbReference>
<dbReference type="FunFam" id="1.25.40.10:FF:000325">
    <property type="entry name" value="Pentatricopeptide repeat-containing protein At4g14820"/>
    <property type="match status" value="1"/>
</dbReference>
<keyword evidence="6" id="KW-1185">Reference proteome</keyword>
<evidence type="ECO:0000259" key="4">
    <source>
        <dbReference type="Pfam" id="PF14432"/>
    </source>
</evidence>
<dbReference type="NCBIfam" id="TIGR00756">
    <property type="entry name" value="PPR"/>
    <property type="match status" value="4"/>
</dbReference>
<evidence type="ECO:0000313" key="6">
    <source>
        <dbReference type="Proteomes" id="UP001311915"/>
    </source>
</evidence>
<comment type="caution">
    <text evidence="5">The sequence shown here is derived from an EMBL/GenBank/DDBJ whole genome shotgun (WGS) entry which is preliminary data.</text>
</comment>
<dbReference type="AlphaFoldDB" id="A0AAV9KMI1"/>